<comment type="caution">
    <text evidence="3">The sequence shown here is derived from an EMBL/GenBank/DDBJ whole genome shotgun (WGS) entry which is preliminary data.</text>
</comment>
<evidence type="ECO:0000256" key="1">
    <source>
        <dbReference type="SAM" id="Coils"/>
    </source>
</evidence>
<feature type="compositionally biased region" description="Polar residues" evidence="2">
    <location>
        <begin position="218"/>
        <end position="234"/>
    </location>
</feature>
<feature type="region of interest" description="Disordered" evidence="2">
    <location>
        <begin position="435"/>
        <end position="476"/>
    </location>
</feature>
<dbReference type="Proteomes" id="UP000693970">
    <property type="component" value="Unassembled WGS sequence"/>
</dbReference>
<feature type="compositionally biased region" description="Basic and acidic residues" evidence="2">
    <location>
        <begin position="635"/>
        <end position="666"/>
    </location>
</feature>
<feature type="compositionally biased region" description="Basic and acidic residues" evidence="2">
    <location>
        <begin position="235"/>
        <end position="244"/>
    </location>
</feature>
<gene>
    <name evidence="3" type="ORF">IV203_007260</name>
</gene>
<dbReference type="EMBL" id="JAGRRH010000025">
    <property type="protein sequence ID" value="KAG7342168.1"/>
    <property type="molecule type" value="Genomic_DNA"/>
</dbReference>
<evidence type="ECO:0000313" key="4">
    <source>
        <dbReference type="Proteomes" id="UP000693970"/>
    </source>
</evidence>
<feature type="compositionally biased region" description="Polar residues" evidence="2">
    <location>
        <begin position="443"/>
        <end position="452"/>
    </location>
</feature>
<proteinExistence type="predicted"/>
<feature type="region of interest" description="Disordered" evidence="2">
    <location>
        <begin position="151"/>
        <end position="180"/>
    </location>
</feature>
<feature type="compositionally biased region" description="Polar residues" evidence="2">
    <location>
        <begin position="153"/>
        <end position="167"/>
    </location>
</feature>
<feature type="region of interest" description="Disordered" evidence="2">
    <location>
        <begin position="625"/>
        <end position="716"/>
    </location>
</feature>
<evidence type="ECO:0000313" key="3">
    <source>
        <dbReference type="EMBL" id="KAG7342168.1"/>
    </source>
</evidence>
<feature type="coiled-coil region" evidence="1">
    <location>
        <begin position="478"/>
        <end position="589"/>
    </location>
</feature>
<feature type="compositionally biased region" description="Basic and acidic residues" evidence="2">
    <location>
        <begin position="168"/>
        <end position="180"/>
    </location>
</feature>
<feature type="compositionally biased region" description="Low complexity" evidence="2">
    <location>
        <begin position="460"/>
        <end position="470"/>
    </location>
</feature>
<dbReference type="AlphaFoldDB" id="A0A9K3KFJ8"/>
<reference evidence="3" key="1">
    <citation type="journal article" date="2021" name="Sci. Rep.">
        <title>Diploid genomic architecture of Nitzschia inconspicua, an elite biomass production diatom.</title>
        <authorList>
            <person name="Oliver A."/>
            <person name="Podell S."/>
            <person name="Pinowska A."/>
            <person name="Traller J.C."/>
            <person name="Smith S.R."/>
            <person name="McClure R."/>
            <person name="Beliaev A."/>
            <person name="Bohutskyi P."/>
            <person name="Hill E.A."/>
            <person name="Rabines A."/>
            <person name="Zheng H."/>
            <person name="Allen L.Z."/>
            <person name="Kuo A."/>
            <person name="Grigoriev I.V."/>
            <person name="Allen A.E."/>
            <person name="Hazlebeck D."/>
            <person name="Allen E.E."/>
        </authorList>
    </citation>
    <scope>NUCLEOTIDE SEQUENCE</scope>
    <source>
        <strain evidence="3">Hildebrandi</strain>
    </source>
</reference>
<protein>
    <submittedName>
        <fullName evidence="3">Uncharacterized protein</fullName>
    </submittedName>
</protein>
<reference evidence="3" key="2">
    <citation type="submission" date="2021-04" db="EMBL/GenBank/DDBJ databases">
        <authorList>
            <person name="Podell S."/>
        </authorList>
    </citation>
    <scope>NUCLEOTIDE SEQUENCE</scope>
    <source>
        <strain evidence="3">Hildebrandi</strain>
    </source>
</reference>
<feature type="compositionally biased region" description="Polar residues" evidence="2">
    <location>
        <begin position="690"/>
        <end position="705"/>
    </location>
</feature>
<organism evidence="3 4">
    <name type="scientific">Nitzschia inconspicua</name>
    <dbReference type="NCBI Taxonomy" id="303405"/>
    <lineage>
        <taxon>Eukaryota</taxon>
        <taxon>Sar</taxon>
        <taxon>Stramenopiles</taxon>
        <taxon>Ochrophyta</taxon>
        <taxon>Bacillariophyta</taxon>
        <taxon>Bacillariophyceae</taxon>
        <taxon>Bacillariophycidae</taxon>
        <taxon>Bacillariales</taxon>
        <taxon>Bacillariaceae</taxon>
        <taxon>Nitzschia</taxon>
    </lineage>
</organism>
<feature type="compositionally biased region" description="Polar residues" evidence="2">
    <location>
        <begin position="625"/>
        <end position="634"/>
    </location>
</feature>
<keyword evidence="1" id="KW-0175">Coiled coil</keyword>
<feature type="region of interest" description="Disordered" evidence="2">
    <location>
        <begin position="204"/>
        <end position="245"/>
    </location>
</feature>
<dbReference type="OrthoDB" id="10645106at2759"/>
<sequence>MSRSSSPSQRYGEILANVLSVGSKSDTTETENGRKNIEESLSALSCTRRHKFRSIEQTDSVGEEAKRLFREKRRFKTPFRSNSLSSASERRQDLSLDSVFGGMDDKNTVSNWRSSSLVRRRPLPDESTIGHKDQYKSSPNIRNKRVLERRFSMSPSRTTQNIVSTSSNDDHKKPLFQELRDDESIQRFSISPARTRAHEIVTTRSMQSLQNSGGGHKNTISLSPFNEGNDQSYTRGREDLDRNIPRSPTFQIQKDREITSLRREVEDLQAHRIHVVESQEVLRKRMVKKEQALESTVIELEETKKTVQVQTDHILFVESCLKDREEEIALLRQELEESKRTCSKLDLELEVHDLKFSIYDDYRRLMDKQRLDRKIDGEEDESYDIERAKLNHQEQDYLSIVSKLEHLETMYKDGISHSLDEYTKLQEEHEKTLEEISMLEVNSKPSETTIANENDHESTSKSMSSTSVTVPQSDPRTKSFAQNTIELLEKRIKILESDRRKSSLQLHSLQQEIARSRSMQNNLTLFTNENELTILRLEKDALRKRISALETEIGFTSGKIDDKTRTRRYRALEKNLNDYIVEIMSLEDKLRAKDSVIAALKSKNLERRFLSDDKTVISASSLVHSLEPSLSSNTDQKKTSDPRSRRHQKLEELKSKSKKFATDNREGTSSSTSSSDSRIALIRQRLQELSMRSTDGNSSHRTSSTTDEKDFDGLEI</sequence>
<accession>A0A9K3KFJ8</accession>
<keyword evidence="4" id="KW-1185">Reference proteome</keyword>
<feature type="coiled-coil region" evidence="1">
    <location>
        <begin position="321"/>
        <end position="348"/>
    </location>
</feature>
<feature type="compositionally biased region" description="Basic and acidic residues" evidence="2">
    <location>
        <begin position="706"/>
        <end position="716"/>
    </location>
</feature>
<name>A0A9K3KFJ8_9STRA</name>
<evidence type="ECO:0000256" key="2">
    <source>
        <dbReference type="SAM" id="MobiDB-lite"/>
    </source>
</evidence>
<feature type="compositionally biased region" description="Low complexity" evidence="2">
    <location>
        <begin position="668"/>
        <end position="677"/>
    </location>
</feature>